<comment type="catalytic activity">
    <reaction evidence="12">
        <text>Hydrolyzes mismatched double-stranded DNA and polynucleotides, releasing free thymine.</text>
        <dbReference type="EC" id="3.2.2.29"/>
    </reaction>
</comment>
<dbReference type="EMBL" id="JAQQBS010000002">
    <property type="protein sequence ID" value="KAK0171999.1"/>
    <property type="molecule type" value="Genomic_DNA"/>
</dbReference>
<keyword evidence="4" id="KW-0378">Hydrolase</keyword>
<dbReference type="GO" id="GO:0141016">
    <property type="term" value="F:G/T mismatch-specific thymine-DNA glycosylase activity"/>
    <property type="evidence" value="ECO:0007669"/>
    <property type="project" value="UniProtKB-EC"/>
</dbReference>
<comment type="similarity">
    <text evidence="13">Belongs to the uracil-DNA glycosylase (UDG) superfamily. TDG/mug family.</text>
</comment>
<evidence type="ECO:0000256" key="3">
    <source>
        <dbReference type="ARBA" id="ARBA00022763"/>
    </source>
</evidence>
<dbReference type="GO" id="GO:0003677">
    <property type="term" value="F:DNA binding"/>
    <property type="evidence" value="ECO:0007669"/>
    <property type="project" value="UniProtKB-ARBA"/>
</dbReference>
<evidence type="ECO:0000256" key="8">
    <source>
        <dbReference type="ARBA" id="ARBA00023159"/>
    </source>
</evidence>
<sequence length="362" mass="41412">MAKVKKIGRFDGLSEEEVKKKDSLPDYLESDLDIVFVGINPSLMAAHKGRYYAGPGNHFYKLLHASELVPKFVSFEEDCQLIKYKIGLTNIVERATRSSADLTKIEIKEGCRVVAEKLKLYKPKIAVFNGKCIYQVFAESLNVKKFDFGIQFKKIEDTAIWVVPSSSARCSNFPRMNDKLHFYQAIKRHLQFLKGEIEDADIKDYYFGGKCTQPVPAPKRLKKEETVLNNRVTEYCPQFVVMEIHDGSNKNNSQQSQNLDNNSDEEEEFSNIEDEIKSSGTSANDGRTLSSCTSNSQIPDDVDEDNLSKDCENEKANADNLSQTLKRKYVDEEEVNNKQREIKKSNTDIQKSLERFMYKKKS</sequence>
<keyword evidence="9" id="KW-0804">Transcription</keyword>
<dbReference type="PANTHER" id="PTHR12159:SF9">
    <property type="entry name" value="G_T MISMATCH-SPECIFIC THYMINE DNA GLYCOSYLASE"/>
    <property type="match status" value="1"/>
</dbReference>
<dbReference type="AlphaFoldDB" id="A0AA39KSD9"/>
<dbReference type="GO" id="GO:0040029">
    <property type="term" value="P:epigenetic regulation of gene expression"/>
    <property type="evidence" value="ECO:0007669"/>
    <property type="project" value="UniProtKB-ARBA"/>
</dbReference>
<dbReference type="GO" id="GO:0004844">
    <property type="term" value="F:uracil DNA N-glycosylase activity"/>
    <property type="evidence" value="ECO:0007669"/>
    <property type="project" value="TreeGrafter"/>
</dbReference>
<accession>A0AA39KSD9</accession>
<feature type="region of interest" description="Disordered" evidence="18">
    <location>
        <begin position="247"/>
        <end position="323"/>
    </location>
</feature>
<feature type="compositionally biased region" description="Acidic residues" evidence="18">
    <location>
        <begin position="262"/>
        <end position="273"/>
    </location>
</feature>
<dbReference type="FunFam" id="3.40.470.10:FF:000002">
    <property type="entry name" value="G/T mismatch-specific thymine DNA glycosylase"/>
    <property type="match status" value="1"/>
</dbReference>
<evidence type="ECO:0000256" key="12">
    <source>
        <dbReference type="ARBA" id="ARBA00052915"/>
    </source>
</evidence>
<keyword evidence="8" id="KW-0010">Activator</keyword>
<name>A0AA39KSD9_9HYME</name>
<dbReference type="GO" id="GO:0032183">
    <property type="term" value="F:SUMO binding"/>
    <property type="evidence" value="ECO:0007669"/>
    <property type="project" value="UniProtKB-ARBA"/>
</dbReference>
<evidence type="ECO:0000313" key="21">
    <source>
        <dbReference type="Proteomes" id="UP001168990"/>
    </source>
</evidence>
<keyword evidence="5" id="KW-0832">Ubl conjugation</keyword>
<evidence type="ECO:0000256" key="4">
    <source>
        <dbReference type="ARBA" id="ARBA00022801"/>
    </source>
</evidence>
<dbReference type="Gene3D" id="3.40.470.10">
    <property type="entry name" value="Uracil-DNA glycosylase-like domain"/>
    <property type="match status" value="1"/>
</dbReference>
<reference evidence="20" key="2">
    <citation type="submission" date="2023-03" db="EMBL/GenBank/DDBJ databases">
        <authorList>
            <person name="Inwood S.N."/>
            <person name="Skelly J.G."/>
            <person name="Guhlin J."/>
            <person name="Harrop T.W.R."/>
            <person name="Goldson S.G."/>
            <person name="Dearden P.K."/>
        </authorList>
    </citation>
    <scope>NUCLEOTIDE SEQUENCE</scope>
    <source>
        <strain evidence="20">Irish</strain>
        <tissue evidence="20">Whole body</tissue>
    </source>
</reference>
<evidence type="ECO:0000256" key="17">
    <source>
        <dbReference type="ARBA" id="ARBA00083221"/>
    </source>
</evidence>
<evidence type="ECO:0000256" key="11">
    <source>
        <dbReference type="ARBA" id="ARBA00023242"/>
    </source>
</evidence>
<evidence type="ECO:0000256" key="7">
    <source>
        <dbReference type="ARBA" id="ARBA00023015"/>
    </source>
</evidence>
<gene>
    <name evidence="20" type="ORF">PV328_005378</name>
</gene>
<dbReference type="GO" id="GO:0005654">
    <property type="term" value="C:nucleoplasm"/>
    <property type="evidence" value="ECO:0007669"/>
    <property type="project" value="UniProtKB-ARBA"/>
</dbReference>
<keyword evidence="11" id="KW-0539">Nucleus</keyword>
<dbReference type="Proteomes" id="UP001168990">
    <property type="component" value="Unassembled WGS sequence"/>
</dbReference>
<feature type="compositionally biased region" description="Basic and acidic residues" evidence="18">
    <location>
        <begin position="306"/>
        <end position="317"/>
    </location>
</feature>
<dbReference type="Pfam" id="PF03167">
    <property type="entry name" value="UDG"/>
    <property type="match status" value="1"/>
</dbReference>
<evidence type="ECO:0000256" key="5">
    <source>
        <dbReference type="ARBA" id="ARBA00022843"/>
    </source>
</evidence>
<keyword evidence="6" id="KW-0156">Chromatin regulator</keyword>
<dbReference type="InterPro" id="IPR036895">
    <property type="entry name" value="Uracil-DNA_glycosylase-like_sf"/>
</dbReference>
<feature type="compositionally biased region" description="Polar residues" evidence="18">
    <location>
        <begin position="278"/>
        <end position="298"/>
    </location>
</feature>
<keyword evidence="21" id="KW-1185">Reference proteome</keyword>
<evidence type="ECO:0000256" key="6">
    <source>
        <dbReference type="ARBA" id="ARBA00022853"/>
    </source>
</evidence>
<keyword evidence="10" id="KW-0234">DNA repair</keyword>
<reference evidence="20" key="1">
    <citation type="journal article" date="2023" name="bioRxiv">
        <title>Scaffold-level genome assemblies of two parasitoid biocontrol wasps reveal the parthenogenesis mechanism and an associated novel virus.</title>
        <authorList>
            <person name="Inwood S."/>
            <person name="Skelly J."/>
            <person name="Guhlin J."/>
            <person name="Harrop T."/>
            <person name="Goldson S."/>
            <person name="Dearden P."/>
        </authorList>
    </citation>
    <scope>NUCLEOTIDE SEQUENCE</scope>
    <source>
        <strain evidence="20">Irish</strain>
        <tissue evidence="20">Whole body</tissue>
    </source>
</reference>
<dbReference type="PANTHER" id="PTHR12159">
    <property type="entry name" value="G/T AND G/U MISMATCH-SPECIFIC DNA GLYCOSYLASE"/>
    <property type="match status" value="1"/>
</dbReference>
<dbReference type="SUPFAM" id="SSF52141">
    <property type="entry name" value="Uracil-DNA glycosylase-like"/>
    <property type="match status" value="1"/>
</dbReference>
<comment type="caution">
    <text evidence="20">The sequence shown here is derived from an EMBL/GenBank/DDBJ whole genome shotgun (WGS) entry which is preliminary data.</text>
</comment>
<keyword evidence="2" id="KW-1017">Isopeptide bond</keyword>
<feature type="domain" description="Uracil-DNA glycosylase-like" evidence="19">
    <location>
        <begin position="25"/>
        <end position="179"/>
    </location>
</feature>
<dbReference type="InterPro" id="IPR015637">
    <property type="entry name" value="MUG/TDG"/>
</dbReference>
<protein>
    <recommendedName>
        <fullName evidence="16">G/T mismatch-specific thymine DNA glycosylase</fullName>
        <ecNumber evidence="15">3.2.2.29</ecNumber>
    </recommendedName>
    <alternativeName>
        <fullName evidence="17">Thymine-DNA glycosylase</fullName>
    </alternativeName>
</protein>
<evidence type="ECO:0000256" key="13">
    <source>
        <dbReference type="ARBA" id="ARBA00061261"/>
    </source>
</evidence>
<dbReference type="EC" id="3.2.2.29" evidence="15"/>
<comment type="subunit">
    <text evidence="14">Homodimer. Interacts with AICDA and GADD45A.</text>
</comment>
<evidence type="ECO:0000256" key="15">
    <source>
        <dbReference type="ARBA" id="ARBA00066769"/>
    </source>
</evidence>
<dbReference type="GO" id="GO:0006285">
    <property type="term" value="P:base-excision repair, AP site formation"/>
    <property type="evidence" value="ECO:0007669"/>
    <property type="project" value="InterPro"/>
</dbReference>
<organism evidence="20 21">
    <name type="scientific">Microctonus aethiopoides</name>
    <dbReference type="NCBI Taxonomy" id="144406"/>
    <lineage>
        <taxon>Eukaryota</taxon>
        <taxon>Metazoa</taxon>
        <taxon>Ecdysozoa</taxon>
        <taxon>Arthropoda</taxon>
        <taxon>Hexapoda</taxon>
        <taxon>Insecta</taxon>
        <taxon>Pterygota</taxon>
        <taxon>Neoptera</taxon>
        <taxon>Endopterygota</taxon>
        <taxon>Hymenoptera</taxon>
        <taxon>Apocrita</taxon>
        <taxon>Ichneumonoidea</taxon>
        <taxon>Braconidae</taxon>
        <taxon>Euphorinae</taxon>
        <taxon>Microctonus</taxon>
    </lineage>
</organism>
<evidence type="ECO:0000313" key="20">
    <source>
        <dbReference type="EMBL" id="KAK0171999.1"/>
    </source>
</evidence>
<evidence type="ECO:0000256" key="1">
    <source>
        <dbReference type="ARBA" id="ARBA00004123"/>
    </source>
</evidence>
<evidence type="ECO:0000256" key="10">
    <source>
        <dbReference type="ARBA" id="ARBA00023204"/>
    </source>
</evidence>
<evidence type="ECO:0000256" key="2">
    <source>
        <dbReference type="ARBA" id="ARBA00022499"/>
    </source>
</evidence>
<dbReference type="InterPro" id="IPR005122">
    <property type="entry name" value="Uracil-DNA_glycosylase-like"/>
</dbReference>
<evidence type="ECO:0000256" key="9">
    <source>
        <dbReference type="ARBA" id="ARBA00023163"/>
    </source>
</evidence>
<evidence type="ECO:0000256" key="14">
    <source>
        <dbReference type="ARBA" id="ARBA00064519"/>
    </source>
</evidence>
<feature type="compositionally biased region" description="Low complexity" evidence="18">
    <location>
        <begin position="249"/>
        <end position="261"/>
    </location>
</feature>
<keyword evidence="3" id="KW-0227">DNA damage</keyword>
<comment type="subcellular location">
    <subcellularLocation>
        <location evidence="1">Nucleus</location>
    </subcellularLocation>
</comment>
<evidence type="ECO:0000259" key="19">
    <source>
        <dbReference type="Pfam" id="PF03167"/>
    </source>
</evidence>
<evidence type="ECO:0000256" key="16">
    <source>
        <dbReference type="ARBA" id="ARBA00071248"/>
    </source>
</evidence>
<proteinExistence type="inferred from homology"/>
<keyword evidence="7" id="KW-0805">Transcription regulation</keyword>
<evidence type="ECO:0000256" key="18">
    <source>
        <dbReference type="SAM" id="MobiDB-lite"/>
    </source>
</evidence>
<dbReference type="CDD" id="cd10028">
    <property type="entry name" value="UDG-F2_TDG_MUG"/>
    <property type="match status" value="1"/>
</dbReference>